<evidence type="ECO:0000256" key="1">
    <source>
        <dbReference type="SAM" id="MobiDB-lite"/>
    </source>
</evidence>
<name>A0AAD7R6L6_9TELE</name>
<dbReference type="AlphaFoldDB" id="A0AAD7R6L6"/>
<feature type="non-terminal residue" evidence="2">
    <location>
        <position position="1"/>
    </location>
</feature>
<feature type="non-terminal residue" evidence="2">
    <location>
        <position position="117"/>
    </location>
</feature>
<gene>
    <name evidence="2" type="ORF">AAFF_G00333610</name>
</gene>
<accession>A0AAD7R6L6</accession>
<protein>
    <submittedName>
        <fullName evidence="2">Uncharacterized protein</fullName>
    </submittedName>
</protein>
<reference evidence="2" key="1">
    <citation type="journal article" date="2023" name="Science">
        <title>Genome structures resolve the early diversification of teleost fishes.</title>
        <authorList>
            <person name="Parey E."/>
            <person name="Louis A."/>
            <person name="Montfort J."/>
            <person name="Bouchez O."/>
            <person name="Roques C."/>
            <person name="Iampietro C."/>
            <person name="Lluch J."/>
            <person name="Castinel A."/>
            <person name="Donnadieu C."/>
            <person name="Desvignes T."/>
            <person name="Floi Bucao C."/>
            <person name="Jouanno E."/>
            <person name="Wen M."/>
            <person name="Mejri S."/>
            <person name="Dirks R."/>
            <person name="Jansen H."/>
            <person name="Henkel C."/>
            <person name="Chen W.J."/>
            <person name="Zahm M."/>
            <person name="Cabau C."/>
            <person name="Klopp C."/>
            <person name="Thompson A.W."/>
            <person name="Robinson-Rechavi M."/>
            <person name="Braasch I."/>
            <person name="Lecointre G."/>
            <person name="Bobe J."/>
            <person name="Postlethwait J.H."/>
            <person name="Berthelot C."/>
            <person name="Roest Crollius H."/>
            <person name="Guiguen Y."/>
        </authorList>
    </citation>
    <scope>NUCLEOTIDE SEQUENCE</scope>
    <source>
        <strain evidence="2">NC1722</strain>
    </source>
</reference>
<keyword evidence="3" id="KW-1185">Reference proteome</keyword>
<evidence type="ECO:0000313" key="2">
    <source>
        <dbReference type="EMBL" id="KAJ8367047.1"/>
    </source>
</evidence>
<feature type="compositionally biased region" description="Basic residues" evidence="1">
    <location>
        <begin position="95"/>
        <end position="104"/>
    </location>
</feature>
<dbReference type="EMBL" id="JAINUG010000512">
    <property type="protein sequence ID" value="KAJ8367047.1"/>
    <property type="molecule type" value="Genomic_DNA"/>
</dbReference>
<proteinExistence type="predicted"/>
<organism evidence="2 3">
    <name type="scientific">Aldrovandia affinis</name>
    <dbReference type="NCBI Taxonomy" id="143900"/>
    <lineage>
        <taxon>Eukaryota</taxon>
        <taxon>Metazoa</taxon>
        <taxon>Chordata</taxon>
        <taxon>Craniata</taxon>
        <taxon>Vertebrata</taxon>
        <taxon>Euteleostomi</taxon>
        <taxon>Actinopterygii</taxon>
        <taxon>Neopterygii</taxon>
        <taxon>Teleostei</taxon>
        <taxon>Notacanthiformes</taxon>
        <taxon>Halosauridae</taxon>
        <taxon>Aldrovandia</taxon>
    </lineage>
</organism>
<feature type="compositionally biased region" description="Basic and acidic residues" evidence="1">
    <location>
        <begin position="105"/>
        <end position="117"/>
    </location>
</feature>
<evidence type="ECO:0000313" key="3">
    <source>
        <dbReference type="Proteomes" id="UP001221898"/>
    </source>
</evidence>
<sequence length="117" mass="12798">HEEVVEGHEEVVEGHTEVLEGHRDVVAGCPSGEAPRSFFLHGAASGKVPDLCGDGRPNRGSRPGGPDRGEAELDLQEGPYRTSLLALLKEAQQHRQLRTARARRPRDTESLSDKENQ</sequence>
<comment type="caution">
    <text evidence="2">The sequence shown here is derived from an EMBL/GenBank/DDBJ whole genome shotgun (WGS) entry which is preliminary data.</text>
</comment>
<dbReference type="Proteomes" id="UP001221898">
    <property type="component" value="Unassembled WGS sequence"/>
</dbReference>
<feature type="region of interest" description="Disordered" evidence="1">
    <location>
        <begin position="92"/>
        <end position="117"/>
    </location>
</feature>
<feature type="region of interest" description="Disordered" evidence="1">
    <location>
        <begin position="45"/>
        <end position="75"/>
    </location>
</feature>